<keyword evidence="1" id="KW-0732">Signal</keyword>
<evidence type="ECO:0000313" key="2">
    <source>
        <dbReference type="EMBL" id="MFC0682935.1"/>
    </source>
</evidence>
<dbReference type="RefSeq" id="WP_386677440.1">
    <property type="nucleotide sequence ID" value="NZ_JBHLTG010000040.1"/>
</dbReference>
<dbReference type="Proteomes" id="UP001589896">
    <property type="component" value="Unassembled WGS sequence"/>
</dbReference>
<dbReference type="EMBL" id="JBHLTG010000040">
    <property type="protein sequence ID" value="MFC0682935.1"/>
    <property type="molecule type" value="Genomic_DNA"/>
</dbReference>
<keyword evidence="3" id="KW-1185">Reference proteome</keyword>
<comment type="caution">
    <text evidence="2">The sequence shown here is derived from an EMBL/GenBank/DDBJ whole genome shotgun (WGS) entry which is preliminary data.</text>
</comment>
<reference evidence="2 3" key="1">
    <citation type="submission" date="2024-09" db="EMBL/GenBank/DDBJ databases">
        <authorList>
            <person name="Sun Q."/>
            <person name="Mori K."/>
        </authorList>
    </citation>
    <scope>NUCLEOTIDE SEQUENCE [LARGE SCALE GENOMIC DNA]</scope>
    <source>
        <strain evidence="2 3">KCTC 23076</strain>
    </source>
</reference>
<sequence>MSRQTALAISVATLLALPSAGHAQVWVGPRISTGVACDQAESALVNLYVHKRNEGQPVETLLAMYSSLPDGDSAKAVAASRAFDVYLDKALDVPTIRSYRTAKCARQLLTHDYRPQSELARARLIACQTTGTPGDRKFSKCIHTLLDELEHERQRVNSGD</sequence>
<evidence type="ECO:0000313" key="3">
    <source>
        <dbReference type="Proteomes" id="UP001589896"/>
    </source>
</evidence>
<protein>
    <submittedName>
        <fullName evidence="2">Uncharacterized protein</fullName>
    </submittedName>
</protein>
<proteinExistence type="predicted"/>
<accession>A0ABV6S123</accession>
<gene>
    <name evidence="2" type="ORF">ACFFGH_34335</name>
</gene>
<feature type="signal peptide" evidence="1">
    <location>
        <begin position="1"/>
        <end position="23"/>
    </location>
</feature>
<feature type="chain" id="PRO_5047380806" evidence="1">
    <location>
        <begin position="24"/>
        <end position="160"/>
    </location>
</feature>
<organism evidence="2 3">
    <name type="scientific">Lysobacter korlensis</name>
    <dbReference type="NCBI Taxonomy" id="553636"/>
    <lineage>
        <taxon>Bacteria</taxon>
        <taxon>Pseudomonadati</taxon>
        <taxon>Pseudomonadota</taxon>
        <taxon>Gammaproteobacteria</taxon>
        <taxon>Lysobacterales</taxon>
        <taxon>Lysobacteraceae</taxon>
        <taxon>Lysobacter</taxon>
    </lineage>
</organism>
<evidence type="ECO:0000256" key="1">
    <source>
        <dbReference type="SAM" id="SignalP"/>
    </source>
</evidence>
<name>A0ABV6S123_9GAMM</name>